<proteinExistence type="inferred from homology"/>
<dbReference type="Pfam" id="PF00795">
    <property type="entry name" value="CN_hydrolase"/>
    <property type="match status" value="1"/>
</dbReference>
<evidence type="ECO:0000259" key="3">
    <source>
        <dbReference type="PROSITE" id="PS50263"/>
    </source>
</evidence>
<reference evidence="4 5" key="1">
    <citation type="journal article" date="2012" name="PLoS Pathog.">
        <title>Diverse lifestyles and strategies of plant pathogenesis encoded in the genomes of eighteen Dothideomycetes fungi.</title>
        <authorList>
            <person name="Ohm R.A."/>
            <person name="Feau N."/>
            <person name="Henrissat B."/>
            <person name="Schoch C.L."/>
            <person name="Horwitz B.A."/>
            <person name="Barry K.W."/>
            <person name="Condon B.J."/>
            <person name="Copeland A.C."/>
            <person name="Dhillon B."/>
            <person name="Glaser F."/>
            <person name="Hesse C.N."/>
            <person name="Kosti I."/>
            <person name="LaButti K."/>
            <person name="Lindquist E.A."/>
            <person name="Lucas S."/>
            <person name="Salamov A.A."/>
            <person name="Bradshaw R.E."/>
            <person name="Ciuffetti L."/>
            <person name="Hamelin R.C."/>
            <person name="Kema G.H.J."/>
            <person name="Lawrence C."/>
            <person name="Scott J.A."/>
            <person name="Spatafora J.W."/>
            <person name="Turgeon B.G."/>
            <person name="de Wit P.J.G.M."/>
            <person name="Zhong S."/>
            <person name="Goodwin S.B."/>
            <person name="Grigoriev I.V."/>
        </authorList>
    </citation>
    <scope>NUCLEOTIDE SEQUENCE [LARGE SCALE GENOMIC DNA]</scope>
    <source>
        <strain evidence="4 5">SO2202</strain>
    </source>
</reference>
<accession>M3BXY2</accession>
<organism evidence="4 5">
    <name type="scientific">Sphaerulina musiva (strain SO2202)</name>
    <name type="common">Poplar stem canker fungus</name>
    <name type="synonym">Septoria musiva</name>
    <dbReference type="NCBI Taxonomy" id="692275"/>
    <lineage>
        <taxon>Eukaryota</taxon>
        <taxon>Fungi</taxon>
        <taxon>Dikarya</taxon>
        <taxon>Ascomycota</taxon>
        <taxon>Pezizomycotina</taxon>
        <taxon>Dothideomycetes</taxon>
        <taxon>Dothideomycetidae</taxon>
        <taxon>Mycosphaerellales</taxon>
        <taxon>Mycosphaerellaceae</taxon>
        <taxon>Sphaerulina</taxon>
    </lineage>
</organism>
<dbReference type="eggNOG" id="KOG0805">
    <property type="taxonomic scope" value="Eukaryota"/>
</dbReference>
<dbReference type="CDD" id="cd07564">
    <property type="entry name" value="nitrilases_CHs"/>
    <property type="match status" value="1"/>
</dbReference>
<gene>
    <name evidence="4" type="ORF">SEPMUDRAFT_86353</name>
</gene>
<dbReference type="InterPro" id="IPR044149">
    <property type="entry name" value="Nitrilases_CHs"/>
</dbReference>
<sequence length="394" mass="43258">MAAWLPKVRVAACNVAPVFLDTAKTVQKTIGLIREAANNKADLVVFPETYIPAFPLWSAVSAPIDNHHFFSKLASQSLLINGKDMQALQQACAHSKVYAHIGFNERSPASVGCLWNASVLISDQGQILNHHRKLVPTFYEKLTWAPGDGAGLQVIDSPRIGKVGSLICGENTNPLARWALMAQGEQLHLSTWPAVWPTRRSKDISGESSKQYDNIAANRTRTAAHCFEAKCFGVLCSGFMDQEMRNSLVKHSPSAAETLDSLTQGASLFLDPTGAPVGEQIQGEEGVIYADLDLNQCVEPKQFHDVVGGYQRFDVFDLKVNTRRLGAEKALEREQRSQSVNDTAASSQQPQWSFSSLPRREIDSSTGTEAGLERLKAELEGMRNDAFQSTRDSK</sequence>
<feature type="domain" description="CN hydrolase" evidence="3">
    <location>
        <begin position="8"/>
        <end position="294"/>
    </location>
</feature>
<dbReference type="GO" id="GO:0003824">
    <property type="term" value="F:catalytic activity"/>
    <property type="evidence" value="ECO:0007669"/>
    <property type="project" value="InterPro"/>
</dbReference>
<keyword evidence="5" id="KW-1185">Reference proteome</keyword>
<dbReference type="PROSITE" id="PS50263">
    <property type="entry name" value="CN_HYDROLASE"/>
    <property type="match status" value="1"/>
</dbReference>
<feature type="compositionally biased region" description="Basic and acidic residues" evidence="2">
    <location>
        <begin position="371"/>
        <end position="383"/>
    </location>
</feature>
<feature type="region of interest" description="Disordered" evidence="2">
    <location>
        <begin position="329"/>
        <end position="394"/>
    </location>
</feature>
<comment type="similarity">
    <text evidence="1">Belongs to the carbon-nitrogen hydrolase superfamily. Nitrilase family.</text>
</comment>
<evidence type="ECO:0000313" key="4">
    <source>
        <dbReference type="EMBL" id="EMF12916.1"/>
    </source>
</evidence>
<dbReference type="PANTHER" id="PTHR46044:SF2">
    <property type="entry name" value="CN HYDROLASE DOMAIN-CONTAINING PROTEIN"/>
    <property type="match status" value="1"/>
</dbReference>
<dbReference type="InterPro" id="IPR003010">
    <property type="entry name" value="C-N_Hydrolase"/>
</dbReference>
<protein>
    <submittedName>
        <fullName evidence="4">Nitrilase</fullName>
    </submittedName>
</protein>
<dbReference type="EMBL" id="KB456264">
    <property type="protein sequence ID" value="EMF12916.1"/>
    <property type="molecule type" value="Genomic_DNA"/>
</dbReference>
<dbReference type="SUPFAM" id="SSF56317">
    <property type="entry name" value="Carbon-nitrogen hydrolase"/>
    <property type="match status" value="1"/>
</dbReference>
<dbReference type="OMA" id="CVEPKQF"/>
<dbReference type="OrthoDB" id="10250282at2759"/>
<dbReference type="Proteomes" id="UP000016931">
    <property type="component" value="Unassembled WGS sequence"/>
</dbReference>
<dbReference type="AlphaFoldDB" id="M3BXY2"/>
<dbReference type="Gene3D" id="3.60.110.10">
    <property type="entry name" value="Carbon-nitrogen hydrolase"/>
    <property type="match status" value="1"/>
</dbReference>
<evidence type="ECO:0000256" key="2">
    <source>
        <dbReference type="SAM" id="MobiDB-lite"/>
    </source>
</evidence>
<evidence type="ECO:0000256" key="1">
    <source>
        <dbReference type="ARBA" id="ARBA00008129"/>
    </source>
</evidence>
<dbReference type="STRING" id="692275.M3BXY2"/>
<name>M3BXY2_SPHMS</name>
<dbReference type="HOGENOM" id="CLU_030130_6_2_1"/>
<dbReference type="PANTHER" id="PTHR46044">
    <property type="entry name" value="NITRILASE"/>
    <property type="match status" value="1"/>
</dbReference>
<feature type="compositionally biased region" description="Polar residues" evidence="2">
    <location>
        <begin position="337"/>
        <end position="356"/>
    </location>
</feature>
<dbReference type="InterPro" id="IPR036526">
    <property type="entry name" value="C-N_Hydrolase_sf"/>
</dbReference>
<dbReference type="RefSeq" id="XP_016761037.1">
    <property type="nucleotide sequence ID" value="XM_016910411.1"/>
</dbReference>
<evidence type="ECO:0000313" key="5">
    <source>
        <dbReference type="Proteomes" id="UP000016931"/>
    </source>
</evidence>
<dbReference type="GeneID" id="27907548"/>